<feature type="chain" id="PRO_5039405963" evidence="3">
    <location>
        <begin position="22"/>
        <end position="379"/>
    </location>
</feature>
<evidence type="ECO:0000256" key="1">
    <source>
        <dbReference type="ARBA" id="ARBA00010062"/>
    </source>
</evidence>
<dbReference type="AlphaFoldDB" id="A0A3D9KIS1"/>
<feature type="domain" description="Leucine-binding protein" evidence="4">
    <location>
        <begin position="52"/>
        <end position="371"/>
    </location>
</feature>
<dbReference type="Gene3D" id="3.40.50.2300">
    <property type="match status" value="2"/>
</dbReference>
<evidence type="ECO:0000256" key="2">
    <source>
        <dbReference type="ARBA" id="ARBA00022729"/>
    </source>
</evidence>
<gene>
    <name evidence="5" type="ORF">DFP98_104128</name>
</gene>
<name>A0A3D9KIS1_9BACL</name>
<keyword evidence="6" id="KW-1185">Reference proteome</keyword>
<dbReference type="PANTHER" id="PTHR30483">
    <property type="entry name" value="LEUCINE-SPECIFIC-BINDING PROTEIN"/>
    <property type="match status" value="1"/>
</dbReference>
<dbReference type="Pfam" id="PF13458">
    <property type="entry name" value="Peripla_BP_6"/>
    <property type="match status" value="1"/>
</dbReference>
<dbReference type="InterPro" id="IPR051010">
    <property type="entry name" value="BCAA_transport"/>
</dbReference>
<sequence length="379" mass="41442">MKLRIAIASLLVILLATGCSRPDNPSGQREKMLSKRPEDIVIGVAWPFETRNDGFKEGLELAYEEVNRSGIMGHKIRLVQEDDQSSVTAGLAIAQAFANNPNMAAVIGHRSSAVTVPASKVYENAGLLLLAPSSTSPGLTEGGVKHVFRLIPNDIQLGAEMADYAKAEGYRNIAIYYANDEYGRGLANSFEDSAKSNGLQIIDRISDYKDSADLKRLVDKWKLLDCQAVFIAQTMPDGAEFIVQLRKAGLDVPLMGGDGMDSQDLLKIAGQDAENAVVASIFNPQTSNEFAESFIRKYTEKYGEAPRKYAAQAYDSLHLLAEAVRQANSWKAADIAEVLRKQPAWQGVSGTRTFDANGEVQNMPSVLKRVVDGKFEYMN</sequence>
<evidence type="ECO:0000256" key="3">
    <source>
        <dbReference type="SAM" id="SignalP"/>
    </source>
</evidence>
<dbReference type="OrthoDB" id="9783240at2"/>
<keyword evidence="2 3" id="KW-0732">Signal</keyword>
<dbReference type="EMBL" id="QRDZ01000004">
    <property type="protein sequence ID" value="RED85423.1"/>
    <property type="molecule type" value="Genomic_DNA"/>
</dbReference>
<dbReference type="Proteomes" id="UP000256977">
    <property type="component" value="Unassembled WGS sequence"/>
</dbReference>
<evidence type="ECO:0000313" key="6">
    <source>
        <dbReference type="Proteomes" id="UP000256977"/>
    </source>
</evidence>
<protein>
    <submittedName>
        <fullName evidence="5">Amino acid/amide ABC transporter substrate-binding protein (HAAT family)</fullName>
    </submittedName>
</protein>
<dbReference type="InterPro" id="IPR028082">
    <property type="entry name" value="Peripla_BP_I"/>
</dbReference>
<dbReference type="PROSITE" id="PS51257">
    <property type="entry name" value="PROKAR_LIPOPROTEIN"/>
    <property type="match status" value="1"/>
</dbReference>
<proteinExistence type="inferred from homology"/>
<accession>A0A3D9KIS1</accession>
<organism evidence="5 6">
    <name type="scientific">Cohnella phaseoli</name>
    <dbReference type="NCBI Taxonomy" id="456490"/>
    <lineage>
        <taxon>Bacteria</taxon>
        <taxon>Bacillati</taxon>
        <taxon>Bacillota</taxon>
        <taxon>Bacilli</taxon>
        <taxon>Bacillales</taxon>
        <taxon>Paenibacillaceae</taxon>
        <taxon>Cohnella</taxon>
    </lineage>
</organism>
<reference evidence="5 6" key="1">
    <citation type="submission" date="2018-07" db="EMBL/GenBank/DDBJ databases">
        <title>Genomic Encyclopedia of Type Strains, Phase III (KMG-III): the genomes of soil and plant-associated and newly described type strains.</title>
        <authorList>
            <person name="Whitman W."/>
        </authorList>
    </citation>
    <scope>NUCLEOTIDE SEQUENCE [LARGE SCALE GENOMIC DNA]</scope>
    <source>
        <strain evidence="5 6">CECT 7287</strain>
    </source>
</reference>
<dbReference type="RefSeq" id="WP_116059847.1">
    <property type="nucleotide sequence ID" value="NZ_QRDZ01000004.1"/>
</dbReference>
<dbReference type="PANTHER" id="PTHR30483:SF6">
    <property type="entry name" value="PERIPLASMIC BINDING PROTEIN OF ABC TRANSPORTER FOR NATURAL AMINO ACIDS"/>
    <property type="match status" value="1"/>
</dbReference>
<dbReference type="InterPro" id="IPR028081">
    <property type="entry name" value="Leu-bd"/>
</dbReference>
<feature type="signal peptide" evidence="3">
    <location>
        <begin position="1"/>
        <end position="21"/>
    </location>
</feature>
<dbReference type="CDD" id="cd06344">
    <property type="entry name" value="PBP1_ABC_HAAT-like"/>
    <property type="match status" value="1"/>
</dbReference>
<evidence type="ECO:0000259" key="4">
    <source>
        <dbReference type="Pfam" id="PF13458"/>
    </source>
</evidence>
<evidence type="ECO:0000313" key="5">
    <source>
        <dbReference type="EMBL" id="RED85423.1"/>
    </source>
</evidence>
<comment type="caution">
    <text evidence="5">The sequence shown here is derived from an EMBL/GenBank/DDBJ whole genome shotgun (WGS) entry which is preliminary data.</text>
</comment>
<comment type="similarity">
    <text evidence="1">Belongs to the leucine-binding protein family.</text>
</comment>
<dbReference type="SUPFAM" id="SSF53822">
    <property type="entry name" value="Periplasmic binding protein-like I"/>
    <property type="match status" value="1"/>
</dbReference>